<dbReference type="Proteomes" id="UP001280121">
    <property type="component" value="Unassembled WGS sequence"/>
</dbReference>
<evidence type="ECO:0008006" key="3">
    <source>
        <dbReference type="Google" id="ProtNLM"/>
    </source>
</evidence>
<evidence type="ECO:0000313" key="2">
    <source>
        <dbReference type="Proteomes" id="UP001280121"/>
    </source>
</evidence>
<accession>A0AAD9XA74</accession>
<dbReference type="PANTHER" id="PTHR31973">
    <property type="entry name" value="POLYPROTEIN, PUTATIVE-RELATED"/>
    <property type="match status" value="1"/>
</dbReference>
<proteinExistence type="predicted"/>
<protein>
    <recommendedName>
        <fullName evidence="3">Transposase</fullName>
    </recommendedName>
</protein>
<organism evidence="1 2">
    <name type="scientific">Dipteronia dyeriana</name>
    <dbReference type="NCBI Taxonomy" id="168575"/>
    <lineage>
        <taxon>Eukaryota</taxon>
        <taxon>Viridiplantae</taxon>
        <taxon>Streptophyta</taxon>
        <taxon>Embryophyta</taxon>
        <taxon>Tracheophyta</taxon>
        <taxon>Spermatophyta</taxon>
        <taxon>Magnoliopsida</taxon>
        <taxon>eudicotyledons</taxon>
        <taxon>Gunneridae</taxon>
        <taxon>Pentapetalae</taxon>
        <taxon>rosids</taxon>
        <taxon>malvids</taxon>
        <taxon>Sapindales</taxon>
        <taxon>Sapindaceae</taxon>
        <taxon>Hippocastanoideae</taxon>
        <taxon>Acereae</taxon>
        <taxon>Dipteronia</taxon>
    </lineage>
</organism>
<dbReference type="EMBL" id="JANJYI010000003">
    <property type="protein sequence ID" value="KAK2655612.1"/>
    <property type="molecule type" value="Genomic_DNA"/>
</dbReference>
<keyword evidence="2" id="KW-1185">Reference proteome</keyword>
<name>A0AAD9XA74_9ROSI</name>
<dbReference type="AlphaFoldDB" id="A0AAD9XA74"/>
<sequence length="150" mass="17974">MTDRQKGLVESIGDIWPNCEHRFCVRHMYTNFMKKFKDDIIRGKLWNVARSTTLDDLEICMVEIKNLNEKAWKWLNEISLSQWSKSYFSVYPKYDMTLNNMCEIVNGDREVLEARSSPIYSLLEKLRIKIMNQRASRKAEIKRWYKIISP</sequence>
<comment type="caution">
    <text evidence="1">The sequence shown here is derived from an EMBL/GenBank/DDBJ whole genome shotgun (WGS) entry which is preliminary data.</text>
</comment>
<evidence type="ECO:0000313" key="1">
    <source>
        <dbReference type="EMBL" id="KAK2655612.1"/>
    </source>
</evidence>
<dbReference type="PANTHER" id="PTHR31973:SF191">
    <property type="entry name" value="OS05G0489400 PROTEIN"/>
    <property type="match status" value="1"/>
</dbReference>
<reference evidence="1" key="1">
    <citation type="journal article" date="2023" name="Plant J.">
        <title>Genome sequences and population genomics provide insights into the demographic history, inbreeding, and mutation load of two 'living fossil' tree species of Dipteronia.</title>
        <authorList>
            <person name="Feng Y."/>
            <person name="Comes H.P."/>
            <person name="Chen J."/>
            <person name="Zhu S."/>
            <person name="Lu R."/>
            <person name="Zhang X."/>
            <person name="Li P."/>
            <person name="Qiu J."/>
            <person name="Olsen K.M."/>
            <person name="Qiu Y."/>
        </authorList>
    </citation>
    <scope>NUCLEOTIDE SEQUENCE</scope>
    <source>
        <strain evidence="1">KIB01</strain>
    </source>
</reference>
<gene>
    <name evidence="1" type="ORF">Ddye_008664</name>
</gene>